<protein>
    <submittedName>
        <fullName evidence="11">Tetratricopeptide repeat containing cytosolic Fe-S cluster assembly factor-like protein</fullName>
    </submittedName>
</protein>
<keyword evidence="12" id="KW-1185">Reference proteome</keyword>
<evidence type="ECO:0000313" key="11">
    <source>
        <dbReference type="EMBL" id="RWS16435.1"/>
    </source>
</evidence>
<evidence type="ECO:0000256" key="1">
    <source>
        <dbReference type="ARBA" id="ARBA00006596"/>
    </source>
</evidence>
<dbReference type="PANTHER" id="PTHR11615">
    <property type="entry name" value="NITRATE, FORMATE, IRON DEHYDROGENASE"/>
    <property type="match status" value="1"/>
</dbReference>
<evidence type="ECO:0000256" key="4">
    <source>
        <dbReference type="ARBA" id="ARBA00023004"/>
    </source>
</evidence>
<dbReference type="Pfam" id="PF18972">
    <property type="entry name" value="Wheel"/>
    <property type="match status" value="1"/>
</dbReference>
<comment type="similarity">
    <text evidence="1">Belongs to the NARF family.</text>
</comment>
<keyword evidence="2" id="KW-0004">4Fe-4S</keyword>
<dbReference type="InterPro" id="IPR050340">
    <property type="entry name" value="Cytosolic_Fe-S_CAF"/>
</dbReference>
<evidence type="ECO:0000259" key="9">
    <source>
        <dbReference type="Pfam" id="PF02906"/>
    </source>
</evidence>
<dbReference type="GO" id="GO:0051539">
    <property type="term" value="F:4 iron, 4 sulfur cluster binding"/>
    <property type="evidence" value="ECO:0007669"/>
    <property type="project" value="UniProtKB-KW"/>
</dbReference>
<dbReference type="CDD" id="cd21380">
    <property type="entry name" value="CTWD_Cns1"/>
    <property type="match status" value="1"/>
</dbReference>
<evidence type="ECO:0000256" key="8">
    <source>
        <dbReference type="PROSITE-ProRule" id="PRU00339"/>
    </source>
</evidence>
<dbReference type="SUPFAM" id="SSF48452">
    <property type="entry name" value="TPR-like"/>
    <property type="match status" value="1"/>
</dbReference>
<gene>
    <name evidence="11" type="ORF">B4U79_09166</name>
</gene>
<name>A0A3S3Q9Q0_9ACAR</name>
<dbReference type="SMART" id="SM00028">
    <property type="entry name" value="TPR"/>
    <property type="match status" value="3"/>
</dbReference>
<evidence type="ECO:0000259" key="10">
    <source>
        <dbReference type="Pfam" id="PF18972"/>
    </source>
</evidence>
<dbReference type="InterPro" id="IPR019734">
    <property type="entry name" value="TPR_rpt"/>
</dbReference>
<dbReference type="OrthoDB" id="10253113at2759"/>
<dbReference type="InterPro" id="IPR004108">
    <property type="entry name" value="Fe_hydrogenase_lsu_C"/>
</dbReference>
<keyword evidence="3" id="KW-0479">Metal-binding</keyword>
<reference evidence="11 12" key="1">
    <citation type="journal article" date="2018" name="Gigascience">
        <title>Genomes of trombidid mites reveal novel predicted allergens and laterally-transferred genes associated with secondary metabolism.</title>
        <authorList>
            <person name="Dong X."/>
            <person name="Chaisiri K."/>
            <person name="Xia D."/>
            <person name="Armstrong S.D."/>
            <person name="Fang Y."/>
            <person name="Donnelly M.J."/>
            <person name="Kadowaki T."/>
            <person name="McGarry J.W."/>
            <person name="Darby A.C."/>
            <person name="Makepeace B.L."/>
        </authorList>
    </citation>
    <scope>NUCLEOTIDE SEQUENCE [LARGE SCALE GENOMIC DNA]</scope>
    <source>
        <strain evidence="11">UoL-WK</strain>
    </source>
</reference>
<dbReference type="SUPFAM" id="SSF53920">
    <property type="entry name" value="Fe-only hydrogenase"/>
    <property type="match status" value="1"/>
</dbReference>
<evidence type="ECO:0000256" key="7">
    <source>
        <dbReference type="ARBA" id="ARBA00025700"/>
    </source>
</evidence>
<comment type="similarity">
    <text evidence="6">Belongs to the TTC4 family.</text>
</comment>
<dbReference type="Gene3D" id="3.40.50.1780">
    <property type="match status" value="1"/>
</dbReference>
<keyword evidence="4" id="KW-0408">Iron</keyword>
<dbReference type="PROSITE" id="PS50005">
    <property type="entry name" value="TPR"/>
    <property type="match status" value="1"/>
</dbReference>
<comment type="caution">
    <text evidence="11">The sequence shown here is derived from an EMBL/GenBank/DDBJ whole genome shotgun (WGS) entry which is preliminary data.</text>
</comment>
<dbReference type="GO" id="GO:0046872">
    <property type="term" value="F:metal ion binding"/>
    <property type="evidence" value="ECO:0007669"/>
    <property type="project" value="UniProtKB-KW"/>
</dbReference>
<dbReference type="EMBL" id="NCKU01000232">
    <property type="protein sequence ID" value="RWS16435.1"/>
    <property type="molecule type" value="Genomic_DNA"/>
</dbReference>
<comment type="function">
    <text evidence="7">Component of the cytosolic iron-sulfur (Fe/S) protein assembly machinery. Required for maturation of extramitochondrial Fe/S proteins.</text>
</comment>
<keyword evidence="8" id="KW-0802">TPR repeat</keyword>
<accession>A0A3S3Q9Q0</accession>
<evidence type="ECO:0000313" key="12">
    <source>
        <dbReference type="Proteomes" id="UP000285301"/>
    </source>
</evidence>
<dbReference type="Gene3D" id="3.40.950.10">
    <property type="entry name" value="Fe-only Hydrogenase (Larger Subunit), Chain L, domain 3"/>
    <property type="match status" value="1"/>
</dbReference>
<dbReference type="Gene3D" id="1.25.40.10">
    <property type="entry name" value="Tetratricopeptide repeat domain"/>
    <property type="match status" value="1"/>
</dbReference>
<organism evidence="11 12">
    <name type="scientific">Dinothrombium tinctorium</name>
    <dbReference type="NCBI Taxonomy" id="1965070"/>
    <lineage>
        <taxon>Eukaryota</taxon>
        <taxon>Metazoa</taxon>
        <taxon>Ecdysozoa</taxon>
        <taxon>Arthropoda</taxon>
        <taxon>Chelicerata</taxon>
        <taxon>Arachnida</taxon>
        <taxon>Acari</taxon>
        <taxon>Acariformes</taxon>
        <taxon>Trombidiformes</taxon>
        <taxon>Prostigmata</taxon>
        <taxon>Anystina</taxon>
        <taxon>Parasitengona</taxon>
        <taxon>Trombidioidea</taxon>
        <taxon>Trombidiidae</taxon>
        <taxon>Dinothrombium</taxon>
    </lineage>
</organism>
<dbReference type="Pfam" id="PF02906">
    <property type="entry name" value="Fe_hyd_lg_C"/>
    <property type="match status" value="1"/>
</dbReference>
<dbReference type="AlphaFoldDB" id="A0A3S3Q9Q0"/>
<dbReference type="Proteomes" id="UP000285301">
    <property type="component" value="Unassembled WGS sequence"/>
</dbReference>
<feature type="repeat" description="TPR" evidence="8">
    <location>
        <begin position="100"/>
        <end position="133"/>
    </location>
</feature>
<dbReference type="FunFam" id="3.30.70.20:FF:000042">
    <property type="entry name" value="Cytosolic Fe-S cluster assembly factor NAR1"/>
    <property type="match status" value="1"/>
</dbReference>
<evidence type="ECO:0000256" key="3">
    <source>
        <dbReference type="ARBA" id="ARBA00022723"/>
    </source>
</evidence>
<dbReference type="InterPro" id="IPR011990">
    <property type="entry name" value="TPR-like_helical_dom_sf"/>
</dbReference>
<dbReference type="InterPro" id="IPR009016">
    <property type="entry name" value="Fe_hydrogenase"/>
</dbReference>
<feature type="domain" description="Cns1/TTC4 wheel" evidence="10">
    <location>
        <begin position="236"/>
        <end position="323"/>
    </location>
</feature>
<keyword evidence="5" id="KW-0411">Iron-sulfur</keyword>
<feature type="domain" description="Iron hydrogenase large subunit C-terminal" evidence="9">
    <location>
        <begin position="389"/>
        <end position="676"/>
    </location>
</feature>
<sequence length="749" mass="86061">MADEGKNRYTHGWDPEKWEEEFEKHPIFMTKSPSENAELPPLVEAIQQLKYDSEVNSRTELALNYKEDGNQNFKHRKYRWAIDSYSEGIKQNCDDNSLNSQLYANRAACHFHLKNYRSSLNDCLKALEYNPSNGKAILRAAESYFALLKYKECIEFCRIHKQHFSALEELEKKAFNEQKVLERDIRKKEAEERKVRIFKDKIEAAVKSRGIAFKGSLFDSNHPAATGKHVIISESGDLIWPVLFVYPEYGQTDFIESFNENDTFISHLEVMFGDEDNAPNWDKYKKYKPNSIKIAYATNDSEKMVSVNPKSKLKDVLSLKTFECVKPVKSENVVGIHTKKKVEVSLGDCLACSGCITSAETVLIAKQSHKELHKVLSENKVDPEKSKLIVMSLSHQSIASIAAKYCLEFQDAAEKLASFFFSRGVDYIFDLTFARHISLLESQKEFIERYNCNTPVLTSACPGFVCYVEKTHGELLVPLLSKVRSPQQVMGSFIKHVWRKNMRIEKELYHVTVMPCYDKKLEASREEFLKDDINDVDCVLTPLEIDELLDSEGITLSSLTNRRLDVLVPHLKSTKIEKHLGSGSGGYAENIFRYASSALFREKFDSNQPLDFKMRRNRDFMEFELKDKSNDNVLLSFAIVNGFRNIQTLVQRIKRKTCSYHFVEVMACPSGCLNGGGQLRGIDSNDKLLSKVQQLYNSLQTCKLSLNLDNEIVKHLYNEYFPTTDSIENLLRTKFRIVPKSTNNINVNW</sequence>
<evidence type="ECO:0000256" key="5">
    <source>
        <dbReference type="ARBA" id="ARBA00023014"/>
    </source>
</evidence>
<proteinExistence type="inferred from homology"/>
<dbReference type="InterPro" id="IPR044059">
    <property type="entry name" value="Csn1/TTC4_wheel"/>
</dbReference>
<dbReference type="STRING" id="1965070.A0A3S3Q9Q0"/>
<evidence type="ECO:0000256" key="2">
    <source>
        <dbReference type="ARBA" id="ARBA00022485"/>
    </source>
</evidence>
<dbReference type="GO" id="GO:0051879">
    <property type="term" value="F:Hsp90 protein binding"/>
    <property type="evidence" value="ECO:0007669"/>
    <property type="project" value="InterPro"/>
</dbReference>
<evidence type="ECO:0000256" key="6">
    <source>
        <dbReference type="ARBA" id="ARBA00023602"/>
    </source>
</evidence>